<comment type="caution">
    <text evidence="1">The sequence shown here is derived from an EMBL/GenBank/DDBJ whole genome shotgun (WGS) entry which is preliminary data.</text>
</comment>
<proteinExistence type="predicted"/>
<gene>
    <name evidence="1" type="ORF">O6H91_07G087700</name>
</gene>
<evidence type="ECO:0000313" key="1">
    <source>
        <dbReference type="EMBL" id="KAJ7550191.1"/>
    </source>
</evidence>
<reference evidence="2" key="1">
    <citation type="journal article" date="2024" name="Proc. Natl. Acad. Sci. U.S.A.">
        <title>Extraordinary preservation of gene collinearity over three hundred million years revealed in homosporous lycophytes.</title>
        <authorList>
            <person name="Li C."/>
            <person name="Wickell D."/>
            <person name="Kuo L.Y."/>
            <person name="Chen X."/>
            <person name="Nie B."/>
            <person name="Liao X."/>
            <person name="Peng D."/>
            <person name="Ji J."/>
            <person name="Jenkins J."/>
            <person name="Williams M."/>
            <person name="Shu S."/>
            <person name="Plott C."/>
            <person name="Barry K."/>
            <person name="Rajasekar S."/>
            <person name="Grimwood J."/>
            <person name="Han X."/>
            <person name="Sun S."/>
            <person name="Hou Z."/>
            <person name="He W."/>
            <person name="Dai G."/>
            <person name="Sun C."/>
            <person name="Schmutz J."/>
            <person name="Leebens-Mack J.H."/>
            <person name="Li F.W."/>
            <person name="Wang L."/>
        </authorList>
    </citation>
    <scope>NUCLEOTIDE SEQUENCE [LARGE SCALE GENOMIC DNA]</scope>
    <source>
        <strain evidence="2">cv. PW_Plant_1</strain>
    </source>
</reference>
<dbReference type="EMBL" id="CM055098">
    <property type="protein sequence ID" value="KAJ7550191.1"/>
    <property type="molecule type" value="Genomic_DNA"/>
</dbReference>
<protein>
    <submittedName>
        <fullName evidence="1">Uncharacterized protein</fullName>
    </submittedName>
</protein>
<sequence length="83" mass="9624">MTAEQQRRILSFATSIRHLPLAGFAGLSSKFQIHKVYQDVSWLPSAHTCFYQLHLPPYSSLEMMYERLHTLLEDHVVEGFGFL</sequence>
<accession>A0ACC2D7I9</accession>
<dbReference type="Proteomes" id="UP001162992">
    <property type="component" value="Chromosome 7"/>
</dbReference>
<evidence type="ECO:0000313" key="2">
    <source>
        <dbReference type="Proteomes" id="UP001162992"/>
    </source>
</evidence>
<name>A0ACC2D7I9_DIPCM</name>
<keyword evidence="2" id="KW-1185">Reference proteome</keyword>
<organism evidence="1 2">
    <name type="scientific">Diphasiastrum complanatum</name>
    <name type="common">Issler's clubmoss</name>
    <name type="synonym">Lycopodium complanatum</name>
    <dbReference type="NCBI Taxonomy" id="34168"/>
    <lineage>
        <taxon>Eukaryota</taxon>
        <taxon>Viridiplantae</taxon>
        <taxon>Streptophyta</taxon>
        <taxon>Embryophyta</taxon>
        <taxon>Tracheophyta</taxon>
        <taxon>Lycopodiopsida</taxon>
        <taxon>Lycopodiales</taxon>
        <taxon>Lycopodiaceae</taxon>
        <taxon>Lycopodioideae</taxon>
        <taxon>Diphasiastrum</taxon>
    </lineage>
</organism>